<evidence type="ECO:0000313" key="8">
    <source>
        <dbReference type="Proteomes" id="UP000048926"/>
    </source>
</evidence>
<dbReference type="GO" id="GO:0007165">
    <property type="term" value="P:signal transduction"/>
    <property type="evidence" value="ECO:0007669"/>
    <property type="project" value="UniProtKB-KW"/>
</dbReference>
<feature type="transmembrane region" description="Helical" evidence="5">
    <location>
        <begin position="106"/>
        <end position="126"/>
    </location>
</feature>
<dbReference type="InterPro" id="IPR004089">
    <property type="entry name" value="MCPsignal_dom"/>
</dbReference>
<feature type="transmembrane region" description="Helical" evidence="5">
    <location>
        <begin position="29"/>
        <end position="47"/>
    </location>
</feature>
<dbReference type="SUPFAM" id="SSF58104">
    <property type="entry name" value="Methyl-accepting chemotaxis protein (MCP) signaling domain"/>
    <property type="match status" value="1"/>
</dbReference>
<dbReference type="Pfam" id="PF00015">
    <property type="entry name" value="MCPsignal"/>
    <property type="match status" value="1"/>
</dbReference>
<evidence type="ECO:0000259" key="6">
    <source>
        <dbReference type="PROSITE" id="PS50111"/>
    </source>
</evidence>
<evidence type="ECO:0000256" key="2">
    <source>
        <dbReference type="PROSITE-ProRule" id="PRU00284"/>
    </source>
</evidence>
<feature type="region of interest" description="Disordered" evidence="4">
    <location>
        <begin position="261"/>
        <end position="280"/>
    </location>
</feature>
<evidence type="ECO:0000256" key="5">
    <source>
        <dbReference type="SAM" id="Phobius"/>
    </source>
</evidence>
<feature type="coiled-coil region" evidence="3">
    <location>
        <begin position="185"/>
        <end position="229"/>
    </location>
</feature>
<feature type="transmembrane region" description="Helical" evidence="5">
    <location>
        <begin position="133"/>
        <end position="155"/>
    </location>
</feature>
<dbReference type="PANTHER" id="PTHR32089">
    <property type="entry name" value="METHYL-ACCEPTING CHEMOTAXIS PROTEIN MCPB"/>
    <property type="match status" value="1"/>
</dbReference>
<dbReference type="PANTHER" id="PTHR32089:SF112">
    <property type="entry name" value="LYSOZYME-LIKE PROTEIN-RELATED"/>
    <property type="match status" value="1"/>
</dbReference>
<dbReference type="STRING" id="187304.B0E33_08190"/>
<evidence type="ECO:0000313" key="7">
    <source>
        <dbReference type="EMBL" id="CTQ44571.1"/>
    </source>
</evidence>
<accession>A0A0M6Y6D8</accession>
<dbReference type="EMBL" id="CXST01000002">
    <property type="protein sequence ID" value="CTQ44571.1"/>
    <property type="molecule type" value="Genomic_DNA"/>
</dbReference>
<dbReference type="RefSeq" id="WP_055657396.1">
    <property type="nucleotide sequence ID" value="NZ_CXST01000002.1"/>
</dbReference>
<keyword evidence="3" id="KW-0175">Coiled coil</keyword>
<sequence>MNGVEMSQADQMSVQLSGLDQFRQKFARMLIHFIWVNVFLVMGTAWWVGYVSLVAVCGAALLLGVAATGTWIKFGAGVETRLATSMSLAGLVALFVAALATPDGQITYQLDAHMYFFAVLAILASWVDWRALVAYAAVVAVHHLVLNFAMPWAVFPGGADFSRVVFHALVVVAEVGALWWMTDSLARAFAASDKAREEAEAARAQAMVLQHRTAENDEMERAKQKVINERIMAFESDIAAKLDGVGLKVREMRDAATELGTVAENTSSRAGSVSDASETASSNVQMVASAAEELSSSIAEISRQVEQTTGIVNRATENAQTSNSKVAGLANAANRIGEVVTLIQAIAEQTNLLALNATIEAARAGEAGRGFAVVAAEVKELATQTSKATEEIGAQIAAIQAETKDAVESIGVIATTMDEVNSYTAAIAAAVGEQGAATQEISRNVAEAADGTGRVANNIDGVRESVERTSHSVGSMVEAAETLDLETQDMRRAITAFLKDVAA</sequence>
<evidence type="ECO:0000256" key="3">
    <source>
        <dbReference type="SAM" id="Coils"/>
    </source>
</evidence>
<keyword evidence="5" id="KW-1133">Transmembrane helix</keyword>
<evidence type="ECO:0000256" key="4">
    <source>
        <dbReference type="SAM" id="MobiDB-lite"/>
    </source>
</evidence>
<name>A0A0M6Y6D8_9HYPH</name>
<protein>
    <submittedName>
        <fullName evidence="7">Methyl-accepting chemotaxis protein 4</fullName>
    </submittedName>
</protein>
<dbReference type="Gene3D" id="1.10.287.950">
    <property type="entry name" value="Methyl-accepting chemotaxis protein"/>
    <property type="match status" value="1"/>
</dbReference>
<feature type="compositionally biased region" description="Polar residues" evidence="4">
    <location>
        <begin position="263"/>
        <end position="280"/>
    </location>
</feature>
<evidence type="ECO:0000256" key="1">
    <source>
        <dbReference type="ARBA" id="ARBA00023224"/>
    </source>
</evidence>
<proteinExistence type="predicted"/>
<dbReference type="PROSITE" id="PS50111">
    <property type="entry name" value="CHEMOTAXIS_TRANSDUC_2"/>
    <property type="match status" value="1"/>
</dbReference>
<keyword evidence="8" id="KW-1185">Reference proteome</keyword>
<keyword evidence="5" id="KW-0812">Transmembrane</keyword>
<feature type="transmembrane region" description="Helical" evidence="5">
    <location>
        <begin position="53"/>
        <end position="75"/>
    </location>
</feature>
<feature type="transmembrane region" description="Helical" evidence="5">
    <location>
        <begin position="161"/>
        <end position="181"/>
    </location>
</feature>
<reference evidence="8" key="1">
    <citation type="submission" date="2015-07" db="EMBL/GenBank/DDBJ databases">
        <authorList>
            <person name="Rodrigo-Torres Lidia"/>
            <person name="Arahal R.David."/>
        </authorList>
    </citation>
    <scope>NUCLEOTIDE SEQUENCE [LARGE SCALE GENOMIC DNA]</scope>
    <source>
        <strain evidence="8">CECT 4801</strain>
    </source>
</reference>
<gene>
    <name evidence="7" type="primary">mcp4_7</name>
    <name evidence="7" type="ORF">LAL4801_03016</name>
</gene>
<dbReference type="GO" id="GO:0016020">
    <property type="term" value="C:membrane"/>
    <property type="evidence" value="ECO:0007669"/>
    <property type="project" value="InterPro"/>
</dbReference>
<organism evidence="7 8">
    <name type="scientific">Roseibium aggregatum</name>
    <dbReference type="NCBI Taxonomy" id="187304"/>
    <lineage>
        <taxon>Bacteria</taxon>
        <taxon>Pseudomonadati</taxon>
        <taxon>Pseudomonadota</taxon>
        <taxon>Alphaproteobacteria</taxon>
        <taxon>Hyphomicrobiales</taxon>
        <taxon>Stappiaceae</taxon>
        <taxon>Roseibium</taxon>
    </lineage>
</organism>
<dbReference type="OrthoDB" id="354287at2"/>
<feature type="domain" description="Methyl-accepting transducer" evidence="6">
    <location>
        <begin position="248"/>
        <end position="470"/>
    </location>
</feature>
<dbReference type="AlphaFoldDB" id="A0A0M6Y6D8"/>
<keyword evidence="5" id="KW-0472">Membrane</keyword>
<keyword evidence="1 2" id="KW-0807">Transducer</keyword>
<dbReference type="Proteomes" id="UP000048926">
    <property type="component" value="Unassembled WGS sequence"/>
</dbReference>
<dbReference type="SMART" id="SM00283">
    <property type="entry name" value="MA"/>
    <property type="match status" value="1"/>
</dbReference>
<feature type="transmembrane region" description="Helical" evidence="5">
    <location>
        <begin position="82"/>
        <end position="100"/>
    </location>
</feature>